<accession>A0ABR1TGG8</accession>
<organism evidence="2 3">
    <name type="scientific">Apiospora saccharicola</name>
    <dbReference type="NCBI Taxonomy" id="335842"/>
    <lineage>
        <taxon>Eukaryota</taxon>
        <taxon>Fungi</taxon>
        <taxon>Dikarya</taxon>
        <taxon>Ascomycota</taxon>
        <taxon>Pezizomycotina</taxon>
        <taxon>Sordariomycetes</taxon>
        <taxon>Xylariomycetidae</taxon>
        <taxon>Amphisphaeriales</taxon>
        <taxon>Apiosporaceae</taxon>
        <taxon>Apiospora</taxon>
    </lineage>
</organism>
<comment type="caution">
    <text evidence="2">The sequence shown here is derived from an EMBL/GenBank/DDBJ whole genome shotgun (WGS) entry which is preliminary data.</text>
</comment>
<keyword evidence="1" id="KW-0732">Signal</keyword>
<name>A0ABR1TGG8_9PEZI</name>
<feature type="signal peptide" evidence="1">
    <location>
        <begin position="1"/>
        <end position="17"/>
    </location>
</feature>
<dbReference type="Proteomes" id="UP001446871">
    <property type="component" value="Unassembled WGS sequence"/>
</dbReference>
<proteinExistence type="predicted"/>
<reference evidence="2 3" key="1">
    <citation type="submission" date="2023-01" db="EMBL/GenBank/DDBJ databases">
        <title>Analysis of 21 Apiospora genomes using comparative genomics revels a genus with tremendous synthesis potential of carbohydrate active enzymes and secondary metabolites.</title>
        <authorList>
            <person name="Sorensen T."/>
        </authorList>
    </citation>
    <scope>NUCLEOTIDE SEQUENCE [LARGE SCALE GENOMIC DNA]</scope>
    <source>
        <strain evidence="2 3">CBS 83171</strain>
    </source>
</reference>
<sequence length="146" mass="16297">MTSIPLVLLWFYGLPKACRNPMLHHMSVTKLIACKPSVRHRSSQAMRIRNSSTQMHTGNLREAEAGSFLRTTVEEEALLVPDARIPFPLPELVFFSWIYNIGPSQCHSYYLPIALLACAGLEPKSIINFLVRLPPPAVLDRDSGPG</sequence>
<evidence type="ECO:0000256" key="1">
    <source>
        <dbReference type="SAM" id="SignalP"/>
    </source>
</evidence>
<evidence type="ECO:0000313" key="2">
    <source>
        <dbReference type="EMBL" id="KAK8045731.1"/>
    </source>
</evidence>
<gene>
    <name evidence="2" type="ORF">PG996_013795</name>
</gene>
<keyword evidence="3" id="KW-1185">Reference proteome</keyword>
<dbReference type="EMBL" id="JAQQWM010000009">
    <property type="protein sequence ID" value="KAK8045731.1"/>
    <property type="molecule type" value="Genomic_DNA"/>
</dbReference>
<protein>
    <submittedName>
        <fullName evidence="2">Uncharacterized protein</fullName>
    </submittedName>
</protein>
<evidence type="ECO:0000313" key="3">
    <source>
        <dbReference type="Proteomes" id="UP001446871"/>
    </source>
</evidence>
<feature type="chain" id="PRO_5046893728" evidence="1">
    <location>
        <begin position="18"/>
        <end position="146"/>
    </location>
</feature>